<organism evidence="2 3">
    <name type="scientific">Steinernema glaseri</name>
    <dbReference type="NCBI Taxonomy" id="37863"/>
    <lineage>
        <taxon>Eukaryota</taxon>
        <taxon>Metazoa</taxon>
        <taxon>Ecdysozoa</taxon>
        <taxon>Nematoda</taxon>
        <taxon>Chromadorea</taxon>
        <taxon>Rhabditida</taxon>
        <taxon>Tylenchina</taxon>
        <taxon>Panagrolaimomorpha</taxon>
        <taxon>Strongyloidoidea</taxon>
        <taxon>Steinernematidae</taxon>
        <taxon>Steinernema</taxon>
    </lineage>
</organism>
<sequence length="78" mass="8909">MMVICMPVLINYSIQFLCVIVTVVLNPLTLYFHLKERKRNDQFRLLRVHVVVHVLCGISGLFYTVAVIIQGGKKSFAT</sequence>
<keyword evidence="1" id="KW-0812">Transmembrane</keyword>
<keyword evidence="1" id="KW-1133">Transmembrane helix</keyword>
<dbReference type="WBParaSite" id="L893_g16114.t1">
    <property type="protein sequence ID" value="L893_g16114.t1"/>
    <property type="gene ID" value="L893_g16114"/>
</dbReference>
<accession>A0A1I7YGJ4</accession>
<feature type="transmembrane region" description="Helical" evidence="1">
    <location>
        <begin position="12"/>
        <end position="34"/>
    </location>
</feature>
<proteinExistence type="predicted"/>
<name>A0A1I7YGJ4_9BILA</name>
<reference evidence="3" key="1">
    <citation type="submission" date="2016-11" db="UniProtKB">
        <authorList>
            <consortium name="WormBaseParasite"/>
        </authorList>
    </citation>
    <scope>IDENTIFICATION</scope>
</reference>
<keyword evidence="2" id="KW-1185">Reference proteome</keyword>
<dbReference type="AlphaFoldDB" id="A0A1I7YGJ4"/>
<dbReference type="Proteomes" id="UP000095287">
    <property type="component" value="Unplaced"/>
</dbReference>
<feature type="transmembrane region" description="Helical" evidence="1">
    <location>
        <begin position="46"/>
        <end position="69"/>
    </location>
</feature>
<keyword evidence="1" id="KW-0472">Membrane</keyword>
<evidence type="ECO:0000313" key="2">
    <source>
        <dbReference type="Proteomes" id="UP000095287"/>
    </source>
</evidence>
<evidence type="ECO:0000256" key="1">
    <source>
        <dbReference type="SAM" id="Phobius"/>
    </source>
</evidence>
<evidence type="ECO:0000313" key="3">
    <source>
        <dbReference type="WBParaSite" id="L893_g16114.t1"/>
    </source>
</evidence>
<protein>
    <submittedName>
        <fullName evidence="3">G_PROTEIN_RECEP_F1_2 domain-containing protein</fullName>
    </submittedName>
</protein>